<dbReference type="InterPro" id="IPR047113">
    <property type="entry name" value="PA2G4/ARX1"/>
</dbReference>
<gene>
    <name evidence="4" type="ORF">Pmani_017159</name>
</gene>
<dbReference type="Gene3D" id="3.90.230.10">
    <property type="entry name" value="Creatinase/methionine aminopeptidase superfamily"/>
    <property type="match status" value="1"/>
</dbReference>
<dbReference type="InterPro" id="IPR036005">
    <property type="entry name" value="Creatinase/aminopeptidase-like"/>
</dbReference>
<sequence>MSDHEDEHTIAEDLVVTKYKMAGEIANRVLKLLVAKCLPHASVREICAEGDRLLEEETTKVFKKEKEMKKGIAFPVCASVNNCINHYSPLESEDDTILEDGDLVKLDLGAHIDGFIAVVGHTVVVGASKDNKVKGRKADVMLASYYAAEAALRLVKPGNQNFVVTDTVTKIAEAYNCKPVEGMLSFQLQEGRIDGEKTIIQNPTEAQRKEVEKQDFETHEVYGVDVIVSTGKGQGKETEARVTVFRKTEETYNLKLKASRDFFSKVQKSHGAMPFNIRTLDDEKKARLGVGECITHKLVEPYPVLWEKEGELVAQFKFTVLLMPSSQHKITGLPIDLSLYSSQLKIKDQELKQIITATVSNKAPKKITKKKKKAEKGGTNAVKTEEKAATNAVKSED</sequence>
<dbReference type="EMBL" id="JAWZYT010001529">
    <property type="protein sequence ID" value="KAK4311332.1"/>
    <property type="molecule type" value="Genomic_DNA"/>
</dbReference>
<name>A0AAE1PQR1_9EUCA</name>
<keyword evidence="5" id="KW-1185">Reference proteome</keyword>
<proteinExistence type="inferred from homology"/>
<comment type="similarity">
    <text evidence="1">Belongs to the peptidase M24 family.</text>
</comment>
<dbReference type="NCBIfam" id="TIGR00495">
    <property type="entry name" value="crvDNA_42K"/>
    <property type="match status" value="1"/>
</dbReference>
<dbReference type="AlphaFoldDB" id="A0AAE1PQR1"/>
<evidence type="ECO:0000259" key="3">
    <source>
        <dbReference type="Pfam" id="PF00557"/>
    </source>
</evidence>
<evidence type="ECO:0000313" key="4">
    <source>
        <dbReference type="EMBL" id="KAK4311332.1"/>
    </source>
</evidence>
<dbReference type="FunFam" id="3.90.230.10:FF:000013">
    <property type="entry name" value="DNA-binding protein, 42 kDa"/>
    <property type="match status" value="1"/>
</dbReference>
<feature type="region of interest" description="Disordered" evidence="2">
    <location>
        <begin position="365"/>
        <end position="397"/>
    </location>
</feature>
<dbReference type="CDD" id="cd01089">
    <property type="entry name" value="PA2G4-like"/>
    <property type="match status" value="1"/>
</dbReference>
<dbReference type="InterPro" id="IPR036388">
    <property type="entry name" value="WH-like_DNA-bd_sf"/>
</dbReference>
<dbReference type="SUPFAM" id="SSF55920">
    <property type="entry name" value="Creatinase/aminopeptidase"/>
    <property type="match status" value="1"/>
</dbReference>
<dbReference type="Pfam" id="PF00557">
    <property type="entry name" value="Peptidase_M24"/>
    <property type="match status" value="1"/>
</dbReference>
<feature type="compositionally biased region" description="Basic and acidic residues" evidence="2">
    <location>
        <begin position="383"/>
        <end position="397"/>
    </location>
</feature>
<accession>A0AAE1PQR1</accession>
<dbReference type="FunFam" id="1.10.10.10:FF:000029">
    <property type="entry name" value="Proliferation-associated 2G4, a"/>
    <property type="match status" value="1"/>
</dbReference>
<dbReference type="InterPro" id="IPR004545">
    <property type="entry name" value="PA2G4"/>
</dbReference>
<dbReference type="SUPFAM" id="SSF46785">
    <property type="entry name" value="Winged helix' DNA-binding domain"/>
    <property type="match status" value="1"/>
</dbReference>
<evidence type="ECO:0000256" key="2">
    <source>
        <dbReference type="SAM" id="MobiDB-lite"/>
    </source>
</evidence>
<evidence type="ECO:0000256" key="1">
    <source>
        <dbReference type="ARBA" id="ARBA00007319"/>
    </source>
</evidence>
<organism evidence="4 5">
    <name type="scientific">Petrolisthes manimaculis</name>
    <dbReference type="NCBI Taxonomy" id="1843537"/>
    <lineage>
        <taxon>Eukaryota</taxon>
        <taxon>Metazoa</taxon>
        <taxon>Ecdysozoa</taxon>
        <taxon>Arthropoda</taxon>
        <taxon>Crustacea</taxon>
        <taxon>Multicrustacea</taxon>
        <taxon>Malacostraca</taxon>
        <taxon>Eumalacostraca</taxon>
        <taxon>Eucarida</taxon>
        <taxon>Decapoda</taxon>
        <taxon>Pleocyemata</taxon>
        <taxon>Anomura</taxon>
        <taxon>Galatheoidea</taxon>
        <taxon>Porcellanidae</taxon>
        <taxon>Petrolisthes</taxon>
    </lineage>
</organism>
<dbReference type="InterPro" id="IPR000994">
    <property type="entry name" value="Pept_M24"/>
</dbReference>
<feature type="compositionally biased region" description="Basic residues" evidence="2">
    <location>
        <begin position="365"/>
        <end position="374"/>
    </location>
</feature>
<comment type="caution">
    <text evidence="4">The sequence shown here is derived from an EMBL/GenBank/DDBJ whole genome shotgun (WGS) entry which is preliminary data.</text>
</comment>
<reference evidence="4" key="1">
    <citation type="submission" date="2023-11" db="EMBL/GenBank/DDBJ databases">
        <title>Genome assemblies of two species of porcelain crab, Petrolisthes cinctipes and Petrolisthes manimaculis (Anomura: Porcellanidae).</title>
        <authorList>
            <person name="Angst P."/>
        </authorList>
    </citation>
    <scope>NUCLEOTIDE SEQUENCE</scope>
    <source>
        <strain evidence="4">PB745_02</strain>
        <tissue evidence="4">Gill</tissue>
    </source>
</reference>
<dbReference type="Proteomes" id="UP001292094">
    <property type="component" value="Unassembled WGS sequence"/>
</dbReference>
<protein>
    <recommendedName>
        <fullName evidence="3">Peptidase M24 domain-containing protein</fullName>
    </recommendedName>
</protein>
<evidence type="ECO:0000313" key="5">
    <source>
        <dbReference type="Proteomes" id="UP001292094"/>
    </source>
</evidence>
<dbReference type="InterPro" id="IPR036390">
    <property type="entry name" value="WH_DNA-bd_sf"/>
</dbReference>
<dbReference type="PANTHER" id="PTHR10804">
    <property type="entry name" value="PROTEASE FAMILY M24 METHIONYL AMINOPEPTIDASE, AMINOPEPTIDASE P"/>
    <property type="match status" value="1"/>
</dbReference>
<feature type="domain" description="Peptidase M24" evidence="3">
    <location>
        <begin position="18"/>
        <end position="176"/>
    </location>
</feature>
<dbReference type="Gene3D" id="1.10.10.10">
    <property type="entry name" value="Winged helix-like DNA-binding domain superfamily/Winged helix DNA-binding domain"/>
    <property type="match status" value="1"/>
</dbReference>
<dbReference type="PANTHER" id="PTHR10804:SF11">
    <property type="entry name" value="PROLIFERATION-ASSOCIATED PROTEIN 2G4"/>
    <property type="match status" value="1"/>
</dbReference>